<dbReference type="KEGG" id="bsd:BLASA_3464"/>
<reference evidence="1 2" key="1">
    <citation type="journal article" date="2012" name="J. Bacteriol.">
        <title>Genome Sequence of Blastococcus saxobsidens DD2, a Stone-Inhabiting Bacterium.</title>
        <authorList>
            <person name="Chouaia B."/>
            <person name="Crotti E."/>
            <person name="Brusetti L."/>
            <person name="Daffonchio D."/>
            <person name="Essoussi I."/>
            <person name="Nouioui I."/>
            <person name="Sbissi I."/>
            <person name="Ghodhbane-Gtari F."/>
            <person name="Gtari M."/>
            <person name="Vacherie B."/>
            <person name="Barbe V."/>
            <person name="Medigue C."/>
            <person name="Gury J."/>
            <person name="Pujic P."/>
            <person name="Normand P."/>
        </authorList>
    </citation>
    <scope>NUCLEOTIDE SEQUENCE [LARGE SCALE GENOMIC DNA]</scope>
    <source>
        <strain evidence="1 2">DD2</strain>
    </source>
</reference>
<name>H6RT26_BLASD</name>
<keyword evidence="2" id="KW-1185">Reference proteome</keyword>
<dbReference type="HOGENOM" id="CLU_1192934_0_0_11"/>
<reference evidence="2" key="2">
    <citation type="submission" date="2012-02" db="EMBL/GenBank/DDBJ databases">
        <title>Complete genome sequence of Blastococcus saxobsidens strain DD2.</title>
        <authorList>
            <person name="Genoscope."/>
        </authorList>
    </citation>
    <scope>NUCLEOTIDE SEQUENCE [LARGE SCALE GENOMIC DNA]</scope>
    <source>
        <strain evidence="2">DD2</strain>
    </source>
</reference>
<organism evidence="1 2">
    <name type="scientific">Blastococcus saxobsidens (strain DD2)</name>
    <dbReference type="NCBI Taxonomy" id="1146883"/>
    <lineage>
        <taxon>Bacteria</taxon>
        <taxon>Bacillati</taxon>
        <taxon>Actinomycetota</taxon>
        <taxon>Actinomycetes</taxon>
        <taxon>Geodermatophilales</taxon>
        <taxon>Geodermatophilaceae</taxon>
        <taxon>Blastococcus</taxon>
    </lineage>
</organism>
<dbReference type="EMBL" id="FO117623">
    <property type="protein sequence ID" value="CCG04329.1"/>
    <property type="molecule type" value="Genomic_DNA"/>
</dbReference>
<dbReference type="Proteomes" id="UP000007517">
    <property type="component" value="Chromosome"/>
</dbReference>
<proteinExistence type="predicted"/>
<gene>
    <name evidence="1" type="ordered locus">BLASA_3464</name>
</gene>
<dbReference type="RefSeq" id="WP_014377208.1">
    <property type="nucleotide sequence ID" value="NC_016943.1"/>
</dbReference>
<protein>
    <submittedName>
        <fullName evidence="1">Uncharacterized protein</fullName>
    </submittedName>
</protein>
<accession>H6RT26</accession>
<sequence length="232" mass="26810">MAARTSKDERFDPSYRSLPVYWPVRWRLVWSARSDRRAGLPIGLNADTTTVLRDLVARRDDACEHERTRYYADIRAIDVRLAEIDSQLTALQRDLAVRTEQAIRAAVRPTEQELNRRKQGEGDVPAELVRQRRATEHRRTVEAAKSEQLEAQLRLDATLAEEAQLEVRRQNRADVARSRVLRLVEYADRLAAVYRRALIRRHPQREALVTSWISTLAAPPAWVLTDDLTPSR</sequence>
<evidence type="ECO:0000313" key="2">
    <source>
        <dbReference type="Proteomes" id="UP000007517"/>
    </source>
</evidence>
<evidence type="ECO:0000313" key="1">
    <source>
        <dbReference type="EMBL" id="CCG04329.1"/>
    </source>
</evidence>
<dbReference type="OrthoDB" id="5181741at2"/>
<dbReference type="AlphaFoldDB" id="H6RT26"/>